<keyword evidence="2" id="KW-1185">Reference proteome</keyword>
<dbReference type="Gene3D" id="3.30.420.60">
    <property type="entry name" value="eRF1 domain 2"/>
    <property type="match status" value="1"/>
</dbReference>
<evidence type="ECO:0000313" key="2">
    <source>
        <dbReference type="Proteomes" id="UP000240542"/>
    </source>
</evidence>
<dbReference type="EMBL" id="PYGA01000003">
    <property type="protein sequence ID" value="PSK99491.1"/>
    <property type="molecule type" value="Genomic_DNA"/>
</dbReference>
<evidence type="ECO:0008006" key="3">
    <source>
        <dbReference type="Google" id="ProtNLM"/>
    </source>
</evidence>
<protein>
    <recommendedName>
        <fullName evidence="3">Peptide subunit release factor 1 (ERF1)</fullName>
    </recommendedName>
</protein>
<organism evidence="1 2">
    <name type="scientific">Murinocardiopsis flavida</name>
    <dbReference type="NCBI Taxonomy" id="645275"/>
    <lineage>
        <taxon>Bacteria</taxon>
        <taxon>Bacillati</taxon>
        <taxon>Actinomycetota</taxon>
        <taxon>Actinomycetes</taxon>
        <taxon>Streptosporangiales</taxon>
        <taxon>Nocardiopsidaceae</taxon>
        <taxon>Murinocardiopsis</taxon>
    </lineage>
</organism>
<dbReference type="InterPro" id="IPR040701">
    <property type="entry name" value="Bact_RF_family2"/>
</dbReference>
<proteinExistence type="predicted"/>
<dbReference type="Proteomes" id="UP000240542">
    <property type="component" value="Unassembled WGS sequence"/>
</dbReference>
<dbReference type="OrthoDB" id="5179393at2"/>
<dbReference type="RefSeq" id="WP_106581891.1">
    <property type="nucleotide sequence ID" value="NZ_PYGA01000003.1"/>
</dbReference>
<name>A0A2P8DQK3_9ACTN</name>
<reference evidence="1 2" key="1">
    <citation type="submission" date="2018-03" db="EMBL/GenBank/DDBJ databases">
        <title>Genomic Encyclopedia of Archaeal and Bacterial Type Strains, Phase II (KMG-II): from individual species to whole genera.</title>
        <authorList>
            <person name="Goeker M."/>
        </authorList>
    </citation>
    <scope>NUCLEOTIDE SEQUENCE [LARGE SCALE GENOMIC DNA]</scope>
    <source>
        <strain evidence="1 2">DSM 45312</strain>
    </source>
</reference>
<dbReference type="Pfam" id="PF18844">
    <property type="entry name" value="baeRF_family2"/>
    <property type="match status" value="1"/>
</dbReference>
<gene>
    <name evidence="1" type="ORF">CLV63_103216</name>
</gene>
<comment type="caution">
    <text evidence="1">The sequence shown here is derived from an EMBL/GenBank/DDBJ whole genome shotgun (WGS) entry which is preliminary data.</text>
</comment>
<accession>A0A2P8DQK3</accession>
<evidence type="ECO:0000313" key="1">
    <source>
        <dbReference type="EMBL" id="PSK99491.1"/>
    </source>
</evidence>
<sequence>MDLGFLDPLYRRGGPVASAYLDTTLAVEDAAKQIELRWRDLRAGLAEEGADEPTLKAMDDAAGGVAGIPGPQGEALFAAGGELLGAYSLSRPPVRDRATFSALPDVRELAADRENGMPYVVVATDRVGADVYAYAANGGEPTERSFNGATLHIQKVRGGGYAHKHYQRTSEELWSANAAAVAEDVTAAIEDVGAAAVFVGGDERAIGKLREHLGKHANGLLVEVAGGGRADESALASLRDSVDSALRQVAEARHEEVISQFDAEVQRQGRAVEGAGRTVEALRSGQVGTLLLADPGGQRSVLWTAPGDPVDSATDRGRLADPEQAVTAPVDAVLLRAAHATDAAFATLSEGDIARIATAPSVGAILRFTMEL</sequence>
<dbReference type="InterPro" id="IPR042226">
    <property type="entry name" value="eFR1_2_sf"/>
</dbReference>
<dbReference type="AlphaFoldDB" id="A0A2P8DQK3"/>